<dbReference type="InterPro" id="IPR000109">
    <property type="entry name" value="POT_fam"/>
</dbReference>
<evidence type="ECO:0000256" key="2">
    <source>
        <dbReference type="ARBA" id="ARBA00005982"/>
    </source>
</evidence>
<dbReference type="OrthoDB" id="8904098at2759"/>
<feature type="transmembrane region" description="Helical" evidence="6">
    <location>
        <begin position="7"/>
        <end position="25"/>
    </location>
</feature>
<feature type="transmembrane region" description="Helical" evidence="6">
    <location>
        <begin position="315"/>
        <end position="336"/>
    </location>
</feature>
<protein>
    <submittedName>
        <fullName evidence="7">Uncharacterized protein</fullName>
    </submittedName>
</protein>
<sequence>FWFHDEMLTMLLIQGMTLLWLTAMVPQTRPSLCSSAFNLCTATPAQLALLLTAFGLMSIGAGCIRPCSIAFGADQLIKQDDREDTSILDSYFSWYYASIGASSILALTLIVYIQDNLGWQVGFGVPASLMSCSAFFFFAGSCFYVKVKTHESLFTGLVQVFVVAIKNKNLVLPSVTLDGVYYHKKDSNLTVPSDHLRCLNKACIIRDTEEELNPDGLALNPWKPCNVDQVEELKSLVRILPIWSTGIIIDVTLSQSFTVLQAQTMNRYVTSSFQIPAGSYFLFSVVTITIWAPFYDRVLVPLISKCTGLRNGIGSNIRIGMGLVLSCMAMAVSAIVENIRRSTAIREGFLDNPTAVIEMSATWPIPQLVILGIAEAFNCIGQMELYYSCLPRSMASIPMAFCTMGMAFSSLVGSLIIDIVNAVTSSGGKVSWLSSNLNRRCYDYYYWLLAALSLLNFIYFLVCCWACGPCQEASMVSDDKDDLKEVLLAKSRELSNGFSV</sequence>
<evidence type="ECO:0000256" key="1">
    <source>
        <dbReference type="ARBA" id="ARBA00004141"/>
    </source>
</evidence>
<keyword evidence="3 6" id="KW-0812">Transmembrane</keyword>
<dbReference type="GO" id="GO:0016020">
    <property type="term" value="C:membrane"/>
    <property type="evidence" value="ECO:0007669"/>
    <property type="project" value="UniProtKB-SubCell"/>
</dbReference>
<evidence type="ECO:0000256" key="3">
    <source>
        <dbReference type="ARBA" id="ARBA00022692"/>
    </source>
</evidence>
<feature type="transmembrane region" description="Helical" evidence="6">
    <location>
        <begin position="275"/>
        <end position="295"/>
    </location>
</feature>
<dbReference type="InterPro" id="IPR036259">
    <property type="entry name" value="MFS_trans_sf"/>
</dbReference>
<feature type="non-terminal residue" evidence="7">
    <location>
        <position position="1"/>
    </location>
</feature>
<evidence type="ECO:0000313" key="7">
    <source>
        <dbReference type="EMBL" id="KAF6165332.1"/>
    </source>
</evidence>
<evidence type="ECO:0000256" key="6">
    <source>
        <dbReference type="SAM" id="Phobius"/>
    </source>
</evidence>
<feature type="transmembrane region" description="Helical" evidence="6">
    <location>
        <begin position="45"/>
        <end position="73"/>
    </location>
</feature>
<gene>
    <name evidence="7" type="ORF">GIB67_018776</name>
</gene>
<dbReference type="EMBL" id="JACGCM010000854">
    <property type="protein sequence ID" value="KAF6165332.1"/>
    <property type="molecule type" value="Genomic_DNA"/>
</dbReference>
<reference evidence="7 8" key="1">
    <citation type="journal article" date="2020" name="IScience">
        <title>Genome Sequencing of the Endangered Kingdonia uniflora (Circaeasteraceae, Ranunculales) Reveals Potential Mechanisms of Evolutionary Specialization.</title>
        <authorList>
            <person name="Sun Y."/>
            <person name="Deng T."/>
            <person name="Zhang A."/>
            <person name="Moore M.J."/>
            <person name="Landis J.B."/>
            <person name="Lin N."/>
            <person name="Zhang H."/>
            <person name="Zhang X."/>
            <person name="Huang J."/>
            <person name="Zhang X."/>
            <person name="Sun H."/>
            <person name="Wang H."/>
        </authorList>
    </citation>
    <scope>NUCLEOTIDE SEQUENCE [LARGE SCALE GENOMIC DNA]</scope>
    <source>
        <strain evidence="7">TB1705</strain>
        <tissue evidence="7">Leaf</tissue>
    </source>
</reference>
<keyword evidence="5 6" id="KW-0472">Membrane</keyword>
<feature type="transmembrane region" description="Helical" evidence="6">
    <location>
        <begin position="444"/>
        <end position="467"/>
    </location>
</feature>
<dbReference type="AlphaFoldDB" id="A0A7J7NED2"/>
<dbReference type="Pfam" id="PF00854">
    <property type="entry name" value="PTR2"/>
    <property type="match status" value="1"/>
</dbReference>
<keyword evidence="4 6" id="KW-1133">Transmembrane helix</keyword>
<accession>A0A7J7NED2</accession>
<dbReference type="Gene3D" id="1.20.1250.20">
    <property type="entry name" value="MFS general substrate transporter like domains"/>
    <property type="match status" value="1"/>
</dbReference>
<feature type="transmembrane region" description="Helical" evidence="6">
    <location>
        <begin position="125"/>
        <end position="145"/>
    </location>
</feature>
<comment type="caution">
    <text evidence="7">The sequence shown here is derived from an EMBL/GenBank/DDBJ whole genome shotgun (WGS) entry which is preliminary data.</text>
</comment>
<dbReference type="Proteomes" id="UP000541444">
    <property type="component" value="Unassembled WGS sequence"/>
</dbReference>
<dbReference type="SUPFAM" id="SSF103473">
    <property type="entry name" value="MFS general substrate transporter"/>
    <property type="match status" value="1"/>
</dbReference>
<evidence type="ECO:0000256" key="5">
    <source>
        <dbReference type="ARBA" id="ARBA00023136"/>
    </source>
</evidence>
<comment type="similarity">
    <text evidence="2">Belongs to the major facilitator superfamily. Proton-dependent oligopeptide transporter (POT/PTR) (TC 2.A.17) family.</text>
</comment>
<feature type="transmembrane region" description="Helical" evidence="6">
    <location>
        <begin position="94"/>
        <end position="113"/>
    </location>
</feature>
<proteinExistence type="inferred from homology"/>
<feature type="transmembrane region" description="Helical" evidence="6">
    <location>
        <begin position="400"/>
        <end position="424"/>
    </location>
</feature>
<name>A0A7J7NED2_9MAGN</name>
<organism evidence="7 8">
    <name type="scientific">Kingdonia uniflora</name>
    <dbReference type="NCBI Taxonomy" id="39325"/>
    <lineage>
        <taxon>Eukaryota</taxon>
        <taxon>Viridiplantae</taxon>
        <taxon>Streptophyta</taxon>
        <taxon>Embryophyta</taxon>
        <taxon>Tracheophyta</taxon>
        <taxon>Spermatophyta</taxon>
        <taxon>Magnoliopsida</taxon>
        <taxon>Ranunculales</taxon>
        <taxon>Circaeasteraceae</taxon>
        <taxon>Kingdonia</taxon>
    </lineage>
</organism>
<keyword evidence="8" id="KW-1185">Reference proteome</keyword>
<dbReference type="PANTHER" id="PTHR11654">
    <property type="entry name" value="OLIGOPEPTIDE TRANSPORTER-RELATED"/>
    <property type="match status" value="1"/>
</dbReference>
<evidence type="ECO:0000313" key="8">
    <source>
        <dbReference type="Proteomes" id="UP000541444"/>
    </source>
</evidence>
<dbReference type="GO" id="GO:0022857">
    <property type="term" value="F:transmembrane transporter activity"/>
    <property type="evidence" value="ECO:0007669"/>
    <property type="project" value="InterPro"/>
</dbReference>
<evidence type="ECO:0000256" key="4">
    <source>
        <dbReference type="ARBA" id="ARBA00022989"/>
    </source>
</evidence>
<comment type="subcellular location">
    <subcellularLocation>
        <location evidence="1">Membrane</location>
        <topology evidence="1">Multi-pass membrane protein</topology>
    </subcellularLocation>
</comment>